<organism evidence="2 3">
    <name type="scientific">Meganyctiphanes norvegica</name>
    <name type="common">Northern krill</name>
    <name type="synonym">Thysanopoda norvegica</name>
    <dbReference type="NCBI Taxonomy" id="48144"/>
    <lineage>
        <taxon>Eukaryota</taxon>
        <taxon>Metazoa</taxon>
        <taxon>Ecdysozoa</taxon>
        <taxon>Arthropoda</taxon>
        <taxon>Crustacea</taxon>
        <taxon>Multicrustacea</taxon>
        <taxon>Malacostraca</taxon>
        <taxon>Eumalacostraca</taxon>
        <taxon>Eucarida</taxon>
        <taxon>Euphausiacea</taxon>
        <taxon>Euphausiidae</taxon>
        <taxon>Meganyctiphanes</taxon>
    </lineage>
</organism>
<accession>A0AAV2QUI7</accession>
<feature type="region of interest" description="Disordered" evidence="1">
    <location>
        <begin position="58"/>
        <end position="85"/>
    </location>
</feature>
<evidence type="ECO:0000313" key="3">
    <source>
        <dbReference type="Proteomes" id="UP001497623"/>
    </source>
</evidence>
<comment type="caution">
    <text evidence="2">The sequence shown here is derived from an EMBL/GenBank/DDBJ whole genome shotgun (WGS) entry which is preliminary data.</text>
</comment>
<sequence length="148" mass="16751">YSDDNVTSIINTRRNIRKSSLVEDLLVAIYRARSADSGANSALGGDSDTLTEYSTTSEVPYYRSRAPTPNYESCSVGPRKEGYHRRSHLHHKDVSELQHLATSIRVALNTAGAMVVRELKRREKLRQRRDRQNDVITAILHALSQKRS</sequence>
<dbReference type="AlphaFoldDB" id="A0AAV2QUI7"/>
<dbReference type="Proteomes" id="UP001497623">
    <property type="component" value="Unassembled WGS sequence"/>
</dbReference>
<gene>
    <name evidence="2" type="ORF">MNOR_LOCUS16508</name>
</gene>
<evidence type="ECO:0000313" key="2">
    <source>
        <dbReference type="EMBL" id="CAL4099509.1"/>
    </source>
</evidence>
<dbReference type="EMBL" id="CAXKWB010010883">
    <property type="protein sequence ID" value="CAL4099509.1"/>
    <property type="molecule type" value="Genomic_DNA"/>
</dbReference>
<name>A0AAV2QUI7_MEGNR</name>
<proteinExistence type="predicted"/>
<reference evidence="2 3" key="1">
    <citation type="submission" date="2024-05" db="EMBL/GenBank/DDBJ databases">
        <authorList>
            <person name="Wallberg A."/>
        </authorList>
    </citation>
    <scope>NUCLEOTIDE SEQUENCE [LARGE SCALE GENOMIC DNA]</scope>
</reference>
<protein>
    <submittedName>
        <fullName evidence="2">Uncharacterized protein</fullName>
    </submittedName>
</protein>
<feature type="non-terminal residue" evidence="2">
    <location>
        <position position="1"/>
    </location>
</feature>
<keyword evidence="3" id="KW-1185">Reference proteome</keyword>
<evidence type="ECO:0000256" key="1">
    <source>
        <dbReference type="SAM" id="MobiDB-lite"/>
    </source>
</evidence>